<gene>
    <name evidence="3" type="ORF">GETHPA_15380</name>
</gene>
<reference evidence="3 4" key="1">
    <citation type="journal article" date="2023" name="Antonie Van Leeuwenhoek">
        <title>Mesoterricola silvestris gen. nov., sp. nov., Mesoterricola sediminis sp. nov., Geothrix oryzae sp. nov., Geothrix edaphica sp. nov., Geothrix rubra sp. nov., and Geothrix limicola sp. nov., six novel members of Acidobacteriota isolated from soils.</title>
        <authorList>
            <person name="Itoh H."/>
            <person name="Sugisawa Y."/>
            <person name="Mise K."/>
            <person name="Xu Z."/>
            <person name="Kuniyasu M."/>
            <person name="Ushijima N."/>
            <person name="Kawano K."/>
            <person name="Kobayashi E."/>
            <person name="Shiratori Y."/>
            <person name="Masuda Y."/>
            <person name="Senoo K."/>
        </authorList>
    </citation>
    <scope>NUCLEOTIDE SEQUENCE [LARGE SCALE GENOMIC DNA]</scope>
    <source>
        <strain evidence="3 4">Red803</strain>
    </source>
</reference>
<organism evidence="3 4">
    <name type="scientific">Geothrix rubra</name>
    <dbReference type="NCBI Taxonomy" id="2927977"/>
    <lineage>
        <taxon>Bacteria</taxon>
        <taxon>Pseudomonadati</taxon>
        <taxon>Acidobacteriota</taxon>
        <taxon>Holophagae</taxon>
        <taxon>Holophagales</taxon>
        <taxon>Holophagaceae</taxon>
        <taxon>Geothrix</taxon>
    </lineage>
</organism>
<proteinExistence type="predicted"/>
<dbReference type="SUPFAM" id="SSF53756">
    <property type="entry name" value="UDP-Glycosyltransferase/glycogen phosphorylase"/>
    <property type="match status" value="1"/>
</dbReference>
<protein>
    <recommendedName>
        <fullName evidence="5">Glycosyltransferase</fullName>
    </recommendedName>
</protein>
<dbReference type="PANTHER" id="PTHR43179">
    <property type="entry name" value="RHAMNOSYLTRANSFERASE WBBL"/>
    <property type="match status" value="1"/>
</dbReference>
<dbReference type="Gene3D" id="3.40.50.150">
    <property type="entry name" value="Vaccinia Virus protein VP39"/>
    <property type="match status" value="2"/>
</dbReference>
<evidence type="ECO:0008006" key="5">
    <source>
        <dbReference type="Google" id="ProtNLM"/>
    </source>
</evidence>
<dbReference type="CDD" id="cd04186">
    <property type="entry name" value="GT_2_like_c"/>
    <property type="match status" value="1"/>
</dbReference>
<dbReference type="EMBL" id="BSDD01000002">
    <property type="protein sequence ID" value="GLH70005.1"/>
    <property type="molecule type" value="Genomic_DNA"/>
</dbReference>
<evidence type="ECO:0000259" key="1">
    <source>
        <dbReference type="Pfam" id="PF00535"/>
    </source>
</evidence>
<dbReference type="Proteomes" id="UP001165089">
    <property type="component" value="Unassembled WGS sequence"/>
</dbReference>
<dbReference type="Pfam" id="PF13489">
    <property type="entry name" value="Methyltransf_23"/>
    <property type="match status" value="1"/>
</dbReference>
<feature type="domain" description="Glycosyltransferase 2-like" evidence="1">
    <location>
        <begin position="302"/>
        <end position="473"/>
    </location>
</feature>
<feature type="domain" description="Methyltransferase type 11" evidence="2">
    <location>
        <begin position="1008"/>
        <end position="1108"/>
    </location>
</feature>
<dbReference type="PANTHER" id="PTHR43179:SF7">
    <property type="entry name" value="RHAMNOSYLTRANSFERASE WBBL"/>
    <property type="match status" value="1"/>
</dbReference>
<dbReference type="InterPro" id="IPR029063">
    <property type="entry name" value="SAM-dependent_MTases_sf"/>
</dbReference>
<evidence type="ECO:0000313" key="3">
    <source>
        <dbReference type="EMBL" id="GLH70005.1"/>
    </source>
</evidence>
<dbReference type="RefSeq" id="WP_285724278.1">
    <property type="nucleotide sequence ID" value="NZ_BSDD01000002.1"/>
</dbReference>
<dbReference type="InterPro" id="IPR029044">
    <property type="entry name" value="Nucleotide-diphossugar_trans"/>
</dbReference>
<accession>A0ABQ5Q6G7</accession>
<feature type="domain" description="Glycosyltransferase 2-like" evidence="1">
    <location>
        <begin position="1184"/>
        <end position="1290"/>
    </location>
</feature>
<dbReference type="SUPFAM" id="SSF53448">
    <property type="entry name" value="Nucleotide-diphospho-sugar transferases"/>
    <property type="match status" value="2"/>
</dbReference>
<dbReference type="Pfam" id="PF00535">
    <property type="entry name" value="Glycos_transf_2"/>
    <property type="match status" value="2"/>
</dbReference>
<evidence type="ECO:0000259" key="2">
    <source>
        <dbReference type="Pfam" id="PF08241"/>
    </source>
</evidence>
<keyword evidence="4" id="KW-1185">Reference proteome</keyword>
<dbReference type="InterPro" id="IPR001173">
    <property type="entry name" value="Glyco_trans_2-like"/>
</dbReference>
<dbReference type="SUPFAM" id="SSF53335">
    <property type="entry name" value="S-adenosyl-L-methionine-dependent methyltransferases"/>
    <property type="match status" value="2"/>
</dbReference>
<sequence length="1631" mass="179957">MTSAAIRIVTIKPKGYLHSETFAELAQTFRDAFQALGAPAQVAENRFDPAAVNLILGWHLLDSTQEAALQAQCILYNLEQMDERNQHLRDRLVRLSERCEIWDYSRRNVEILHRAGISKGIQLVPIGTMPGLTRIPVAPDQDIDVLFYGSINDRRRHILEALQATGLRVHAAFGVYGRKRDALISRAKVVLNLHFYESSILEMVRLSYLWANRKAVVAECRPETDLEAGLEGAARFVPYEQLVAACQDLVADAAARAALESRAYEIMSARSEAEILRKVLAGEAEILPTAEPAPAEDAPLCSLVIPVFNKVEYTQQCVDQLRKSTPDSLYELIFIDNASSDGTADYLAGLTGRVRVITNPDNRGFVEACNQGAALARGRYLVFLNNDTAPLPGWLEALVGMAEGDPTVGAAGAQLVYPDGRLQEAGGLIFSDGSGWNFGRFADPLNPAYLVPAEVDYCSGAALLVRRELFERLGGFDRRYAPAYYEDTDLCFGIRSLGYKVMYCPSSTVLHFEGITAGTDLSSGFKRYQAINREKFVAKWAAELARQDPPPSVTGHPPATADRRRLAARPAKSGPAPHILIVDPFLPLHDRASGSLRLFRIILILRALKYDITYIARNGLGQENYQRQLEALGVKVYATDPEKMAQLGYRCDAPPINLARILGERPCHLAWLSFYDIAEQYLPEIRRYSPGTTVVVDTVDVHFLRETRQAELAGDAAALEGAARTRERELRIYGQADRVVTVTEADATVLREAGLTVPTTVIPNIHPPVGETPGWEARKGLVFVGNFNHTPNIDAALWLVRDILPKVRALVPGTRLTIVGPNPPAELQALASPGISVTGWVPDTAPHLDAARVSVAPLRVGAGMKGKVGEALSRGLPVVTTSIGAEGMGLEDGRHVLVADEAEAFASAVARLLQDRPTWEALGREGRAFITATYGVEGVGKVLQELVQAAQSQQLPPGLDQEGESRIYDDMYDERRQSNPEALTLAYWKDHFATRTALRECPTAGRLLDLGCGTGEIDIWLARSHRHLQILGVDLSDTALSVARSHVAGEPGDLGERLVFHRGTLDSIDTSGGLLDGCLASHVFEHLRDHHSLFLDLHRILKPGAKVVVVVPNGHHHDDPTHVWHFSPDRLEGLLRRYLSDLEVRLSEEGDQISATGHLKPMGEIAEAQGHAAGGKIVAMLRIKNESEWIAEVLASIERIADEIVILDDHSTDDTVRICRTFRKVVALHEQCDRDVDEVRDKNILLAMALERDPDWILAMDGDEVLEESAAKRIRDGIRSAPPQVATFAFEWLYFWNDREHYRVDGKYHSLWHPRLLRMAGQDRQKLAFRNTGHGGNFHCGSLPANVVGLSSRLDVKVKHYGYLHRIHRERKLEFYRQHDPEAAAQGYYDHLVDETGMQLLVWKERPFSPAPSVADYFKNARPEVARLVPLEAKRILDVGCAAGALGASIKSRGAGTRVHGIEGNPQAARLAARVLDGVWTADLDQLGVPPPFEPHSFDCIILADVLEHLKDPPGQLSRFKGLLAPRGCLVLSLPNVRFFGVVHDLLVRGRWTYEDEGILDRTHLKFFTRSSMLELLAAAGFQAEVVETVTQPADGRMLPLLAAVSAAGGDVFAAREDLQVFQYLVRARLS</sequence>
<dbReference type="InterPro" id="IPR013216">
    <property type="entry name" value="Methyltransf_11"/>
</dbReference>
<name>A0ABQ5Q6G7_9BACT</name>
<dbReference type="Gene3D" id="3.40.50.2000">
    <property type="entry name" value="Glycogen Phosphorylase B"/>
    <property type="match status" value="1"/>
</dbReference>
<dbReference type="Pfam" id="PF13692">
    <property type="entry name" value="Glyco_trans_1_4"/>
    <property type="match status" value="1"/>
</dbReference>
<dbReference type="Pfam" id="PF08241">
    <property type="entry name" value="Methyltransf_11"/>
    <property type="match status" value="1"/>
</dbReference>
<evidence type="ECO:0000313" key="4">
    <source>
        <dbReference type="Proteomes" id="UP001165089"/>
    </source>
</evidence>
<dbReference type="Gene3D" id="3.90.550.10">
    <property type="entry name" value="Spore Coat Polysaccharide Biosynthesis Protein SpsA, Chain A"/>
    <property type="match status" value="2"/>
</dbReference>
<dbReference type="CDD" id="cd02440">
    <property type="entry name" value="AdoMet_MTases"/>
    <property type="match status" value="2"/>
</dbReference>
<comment type="caution">
    <text evidence="3">The sequence shown here is derived from an EMBL/GenBank/DDBJ whole genome shotgun (WGS) entry which is preliminary data.</text>
</comment>
<dbReference type="CDD" id="cd03801">
    <property type="entry name" value="GT4_PimA-like"/>
    <property type="match status" value="1"/>
</dbReference>